<reference evidence="1 2" key="1">
    <citation type="journal article" date="2024" name="Ann. Entomol. Soc. Am.">
        <title>Genomic analyses of the southern and eastern yellowjacket wasps (Hymenoptera: Vespidae) reveal evolutionary signatures of social life.</title>
        <authorList>
            <person name="Catto M.A."/>
            <person name="Caine P.B."/>
            <person name="Orr S.E."/>
            <person name="Hunt B.G."/>
            <person name="Goodisman M.A.D."/>
        </authorList>
    </citation>
    <scope>NUCLEOTIDE SEQUENCE [LARGE SCALE GENOMIC DNA]</scope>
    <source>
        <strain evidence="1">232</strain>
        <tissue evidence="1">Head and thorax</tissue>
    </source>
</reference>
<sequence length="101" mass="11558">MVEREVQWKRAWKRAMVKVGRRVRSDVGATKGDSVVLLCDGGDPWNVCKLFQVPEAVSVEGEPAASETTESTESVSLDSILPLIYPHYREREKDKERKRRK</sequence>
<gene>
    <name evidence="1" type="ORF">V1477_016555</name>
</gene>
<proteinExistence type="predicted"/>
<dbReference type="Proteomes" id="UP001607303">
    <property type="component" value="Unassembled WGS sequence"/>
</dbReference>
<evidence type="ECO:0000313" key="1">
    <source>
        <dbReference type="EMBL" id="KAL2729074.1"/>
    </source>
</evidence>
<comment type="caution">
    <text evidence="1">The sequence shown here is derived from an EMBL/GenBank/DDBJ whole genome shotgun (WGS) entry which is preliminary data.</text>
</comment>
<organism evidence="1 2">
    <name type="scientific">Vespula maculifrons</name>
    <name type="common">Eastern yellow jacket</name>
    <name type="synonym">Wasp</name>
    <dbReference type="NCBI Taxonomy" id="7453"/>
    <lineage>
        <taxon>Eukaryota</taxon>
        <taxon>Metazoa</taxon>
        <taxon>Ecdysozoa</taxon>
        <taxon>Arthropoda</taxon>
        <taxon>Hexapoda</taxon>
        <taxon>Insecta</taxon>
        <taxon>Pterygota</taxon>
        <taxon>Neoptera</taxon>
        <taxon>Endopterygota</taxon>
        <taxon>Hymenoptera</taxon>
        <taxon>Apocrita</taxon>
        <taxon>Aculeata</taxon>
        <taxon>Vespoidea</taxon>
        <taxon>Vespidae</taxon>
        <taxon>Vespinae</taxon>
        <taxon>Vespula</taxon>
    </lineage>
</organism>
<keyword evidence="2" id="KW-1185">Reference proteome</keyword>
<name>A0ABD2B8N1_VESMC</name>
<dbReference type="EMBL" id="JAYRBN010000098">
    <property type="protein sequence ID" value="KAL2729074.1"/>
    <property type="molecule type" value="Genomic_DNA"/>
</dbReference>
<accession>A0ABD2B8N1</accession>
<protein>
    <submittedName>
        <fullName evidence="1">Uncharacterized protein</fullName>
    </submittedName>
</protein>
<evidence type="ECO:0000313" key="2">
    <source>
        <dbReference type="Proteomes" id="UP001607303"/>
    </source>
</evidence>
<dbReference type="AlphaFoldDB" id="A0ABD2B8N1"/>